<dbReference type="PROSITE" id="PS00166">
    <property type="entry name" value="ENOYL_COA_HYDRATASE"/>
    <property type="match status" value="1"/>
</dbReference>
<dbReference type="CDD" id="cd06558">
    <property type="entry name" value="crotonase-like"/>
    <property type="match status" value="1"/>
</dbReference>
<dbReference type="Gene3D" id="3.90.226.10">
    <property type="entry name" value="2-enoyl-CoA Hydratase, Chain A, domain 1"/>
    <property type="match status" value="1"/>
</dbReference>
<dbReference type="EMBL" id="JNVC02000001">
    <property type="protein sequence ID" value="KEZ53767.1"/>
    <property type="molecule type" value="Genomic_DNA"/>
</dbReference>
<dbReference type="InterPro" id="IPR018376">
    <property type="entry name" value="Enoyl-CoA_hyd/isom_CS"/>
</dbReference>
<evidence type="ECO:0000256" key="2">
    <source>
        <dbReference type="ARBA" id="ARBA00023239"/>
    </source>
</evidence>
<dbReference type="PANTHER" id="PTHR11941">
    <property type="entry name" value="ENOYL-COA HYDRATASE-RELATED"/>
    <property type="match status" value="1"/>
</dbReference>
<evidence type="ECO:0000256" key="3">
    <source>
        <dbReference type="RuleBase" id="RU003707"/>
    </source>
</evidence>
<comment type="similarity">
    <text evidence="1 3">Belongs to the enoyl-CoA hydratase/isomerase family.</text>
</comment>
<dbReference type="RefSeq" id="WP_029565357.1">
    <property type="nucleotide sequence ID" value="NZ_JNVC02000001.1"/>
</dbReference>
<organism evidence="4 5">
    <name type="scientific">Metabacillus indicus</name>
    <name type="common">Bacillus indicus</name>
    <dbReference type="NCBI Taxonomy" id="246786"/>
    <lineage>
        <taxon>Bacteria</taxon>
        <taxon>Bacillati</taxon>
        <taxon>Bacillota</taxon>
        <taxon>Bacilli</taxon>
        <taxon>Bacillales</taxon>
        <taxon>Bacillaceae</taxon>
        <taxon>Metabacillus</taxon>
    </lineage>
</organism>
<protein>
    <submittedName>
        <fullName evidence="4">Enoyl-CoA hydratase</fullName>
    </submittedName>
</protein>
<proteinExistence type="inferred from homology"/>
<dbReference type="Pfam" id="PF00378">
    <property type="entry name" value="ECH_1"/>
    <property type="match status" value="1"/>
</dbReference>
<dbReference type="AlphaFoldDB" id="A0A084H2F5"/>
<dbReference type="SUPFAM" id="SSF52096">
    <property type="entry name" value="ClpP/crotonase"/>
    <property type="match status" value="1"/>
</dbReference>
<dbReference type="GO" id="GO:0006635">
    <property type="term" value="P:fatty acid beta-oxidation"/>
    <property type="evidence" value="ECO:0007669"/>
    <property type="project" value="TreeGrafter"/>
</dbReference>
<dbReference type="InterPro" id="IPR014748">
    <property type="entry name" value="Enoyl-CoA_hydra_C"/>
</dbReference>
<keyword evidence="2" id="KW-0456">Lyase</keyword>
<dbReference type="OrthoDB" id="9775794at2"/>
<dbReference type="PANTHER" id="PTHR11941:SF54">
    <property type="entry name" value="ENOYL-COA HYDRATASE, MITOCHONDRIAL"/>
    <property type="match status" value="1"/>
</dbReference>
<evidence type="ECO:0000313" key="4">
    <source>
        <dbReference type="EMBL" id="KEZ53767.1"/>
    </source>
</evidence>
<dbReference type="FunFam" id="1.10.12.10:FF:000001">
    <property type="entry name" value="Probable enoyl-CoA hydratase, mitochondrial"/>
    <property type="match status" value="1"/>
</dbReference>
<dbReference type="Gene3D" id="1.10.12.10">
    <property type="entry name" value="Lyase 2-enoyl-coa Hydratase, Chain A, domain 2"/>
    <property type="match status" value="1"/>
</dbReference>
<gene>
    <name evidence="4" type="ORF">GS18_0202065</name>
</gene>
<keyword evidence="5" id="KW-1185">Reference proteome</keyword>
<dbReference type="Proteomes" id="UP000028549">
    <property type="component" value="Unassembled WGS sequence"/>
</dbReference>
<evidence type="ECO:0000313" key="5">
    <source>
        <dbReference type="Proteomes" id="UP000028549"/>
    </source>
</evidence>
<evidence type="ECO:0000256" key="1">
    <source>
        <dbReference type="ARBA" id="ARBA00005254"/>
    </source>
</evidence>
<dbReference type="InterPro" id="IPR029045">
    <property type="entry name" value="ClpP/crotonase-like_dom_sf"/>
</dbReference>
<accession>A0A084H2F5</accession>
<reference evidence="4 5" key="1">
    <citation type="journal article" date="2005" name="Int. J. Syst. Evol. Microbiol.">
        <title>Bacillus cibi sp. nov., isolated from jeotgal, a traditional Korean fermented seafood.</title>
        <authorList>
            <person name="Yoon J.H."/>
            <person name="Lee C.H."/>
            <person name="Oh T.K."/>
        </authorList>
    </citation>
    <scope>NUCLEOTIDE SEQUENCE [LARGE SCALE GENOMIC DNA]</scope>
    <source>
        <strain evidence="4 5">DSM 16189</strain>
    </source>
</reference>
<name>A0A084H2F5_METID</name>
<dbReference type="InterPro" id="IPR001753">
    <property type="entry name" value="Enoyl-CoA_hydra/iso"/>
</dbReference>
<comment type="caution">
    <text evidence="4">The sequence shown here is derived from an EMBL/GenBank/DDBJ whole genome shotgun (WGS) entry which is preliminary data.</text>
</comment>
<dbReference type="STRING" id="246786.GS18_0202065"/>
<dbReference type="GO" id="GO:0016836">
    <property type="term" value="F:hydro-lyase activity"/>
    <property type="evidence" value="ECO:0007669"/>
    <property type="project" value="UniProtKB-ARBA"/>
</dbReference>
<sequence>MNAFANIEVKKSGQLAYLIINRPERRNALNKETLDEMTEALQELAKDDETGCIIFSGSGEKSFAAGADIGQLKTRTALDVFNPGGMQQVYDYIETYEKPTIAMVNGFALGGGCELAMACDIRIASELAKFGLPELNLSIIPSAGGTQRLARLIGKGPAMNMILRGKIIDANEAYRIGLVSEVAESGQLQARTEEAAKEILSKGPLAVKLAKLAVHAGFDADQRTGLLIEKLAQAVLFSTEDKNEGTAAFLEKRKPQFTSR</sequence>
<dbReference type="FunFam" id="3.90.226.10:FF:000009">
    <property type="entry name" value="Carnitinyl-CoA dehydratase"/>
    <property type="match status" value="1"/>
</dbReference>